<name>A0ABP6AR43_9ACTN</name>
<evidence type="ECO:0000313" key="2">
    <source>
        <dbReference type="Proteomes" id="UP001499978"/>
    </source>
</evidence>
<protein>
    <recommendedName>
        <fullName evidence="3">Methyl-accepting chemotaxis protein</fullName>
    </recommendedName>
</protein>
<comment type="caution">
    <text evidence="1">The sequence shown here is derived from an EMBL/GenBank/DDBJ whole genome shotgun (WGS) entry which is preliminary data.</text>
</comment>
<gene>
    <name evidence="1" type="ORF">GCM10010201_18840</name>
</gene>
<reference evidence="2" key="1">
    <citation type="journal article" date="2019" name="Int. J. Syst. Evol. Microbiol.">
        <title>The Global Catalogue of Microorganisms (GCM) 10K type strain sequencing project: providing services to taxonomists for standard genome sequencing and annotation.</title>
        <authorList>
            <consortium name="The Broad Institute Genomics Platform"/>
            <consortium name="The Broad Institute Genome Sequencing Center for Infectious Disease"/>
            <person name="Wu L."/>
            <person name="Ma J."/>
        </authorList>
    </citation>
    <scope>NUCLEOTIDE SEQUENCE [LARGE SCALE GENOMIC DNA]</scope>
    <source>
        <strain evidence="2">JCM 3367</strain>
    </source>
</reference>
<keyword evidence="2" id="KW-1185">Reference proteome</keyword>
<accession>A0ABP6AR43</accession>
<sequence>MAEAAGGGEEIARTMAGPSQAAARELAEMSEQLVSLVGRFRH</sequence>
<dbReference type="EMBL" id="BAAARY010000006">
    <property type="protein sequence ID" value="GAA2521232.1"/>
    <property type="molecule type" value="Genomic_DNA"/>
</dbReference>
<organism evidence="1 2">
    <name type="scientific">Pilimelia columellifera subsp. columellifera</name>
    <dbReference type="NCBI Taxonomy" id="706583"/>
    <lineage>
        <taxon>Bacteria</taxon>
        <taxon>Bacillati</taxon>
        <taxon>Actinomycetota</taxon>
        <taxon>Actinomycetes</taxon>
        <taxon>Micromonosporales</taxon>
        <taxon>Micromonosporaceae</taxon>
        <taxon>Pilimelia</taxon>
    </lineage>
</organism>
<evidence type="ECO:0008006" key="3">
    <source>
        <dbReference type="Google" id="ProtNLM"/>
    </source>
</evidence>
<dbReference type="Proteomes" id="UP001499978">
    <property type="component" value="Unassembled WGS sequence"/>
</dbReference>
<proteinExistence type="predicted"/>
<evidence type="ECO:0000313" key="1">
    <source>
        <dbReference type="EMBL" id="GAA2521232.1"/>
    </source>
</evidence>